<keyword evidence="4" id="KW-1185">Reference proteome</keyword>
<evidence type="ECO:0000256" key="2">
    <source>
        <dbReference type="SAM" id="Phobius"/>
    </source>
</evidence>
<keyword evidence="2" id="KW-1133">Transmembrane helix</keyword>
<dbReference type="RefSeq" id="WP_106666933.1">
    <property type="nucleotide sequence ID" value="NZ_PGGM01000016.1"/>
</dbReference>
<dbReference type="Proteomes" id="UP000241764">
    <property type="component" value="Unassembled WGS sequence"/>
</dbReference>
<dbReference type="AlphaFoldDB" id="A0A2P7AY15"/>
<evidence type="ECO:0000313" key="3">
    <source>
        <dbReference type="EMBL" id="PSH59104.1"/>
    </source>
</evidence>
<dbReference type="OrthoDB" id="8442667at2"/>
<dbReference type="EMBL" id="PGGM01000016">
    <property type="protein sequence ID" value="PSH59104.1"/>
    <property type="molecule type" value="Genomic_DNA"/>
</dbReference>
<organism evidence="3 4">
    <name type="scientific">Phyllobacterium sophorae</name>
    <dbReference type="NCBI Taxonomy" id="1520277"/>
    <lineage>
        <taxon>Bacteria</taxon>
        <taxon>Pseudomonadati</taxon>
        <taxon>Pseudomonadota</taxon>
        <taxon>Alphaproteobacteria</taxon>
        <taxon>Hyphomicrobiales</taxon>
        <taxon>Phyllobacteriaceae</taxon>
        <taxon>Phyllobacterium</taxon>
    </lineage>
</organism>
<protein>
    <submittedName>
        <fullName evidence="3">Uncharacterized protein</fullName>
    </submittedName>
</protein>
<reference evidence="4" key="1">
    <citation type="submission" date="2017-11" db="EMBL/GenBank/DDBJ databases">
        <authorList>
            <person name="Kuznetsova I."/>
            <person name="Sazanova A."/>
            <person name="Chirak E."/>
            <person name="Safronova V."/>
            <person name="Willems A."/>
        </authorList>
    </citation>
    <scope>NUCLEOTIDE SEQUENCE [LARGE SCALE GENOMIC DNA]</scope>
    <source>
        <strain evidence="4">CCBAU 03422</strain>
    </source>
</reference>
<feature type="transmembrane region" description="Helical" evidence="2">
    <location>
        <begin position="82"/>
        <end position="106"/>
    </location>
</feature>
<evidence type="ECO:0000313" key="4">
    <source>
        <dbReference type="Proteomes" id="UP000241764"/>
    </source>
</evidence>
<sequence length="107" mass="11487">MAQIRPVIAEFDLNFLGAGPFDRGVAEDIHFETVMPPEYTAAGGVPNHAPVRSSERSLPDNDGISILQPAGNGQGKMPGFGYWLFVTLVAASVFWICGGHTLFVALR</sequence>
<proteinExistence type="predicted"/>
<comment type="caution">
    <text evidence="3">The sequence shown here is derived from an EMBL/GenBank/DDBJ whole genome shotgun (WGS) entry which is preliminary data.</text>
</comment>
<gene>
    <name evidence="3" type="ORF">CU103_25985</name>
</gene>
<keyword evidence="2" id="KW-0472">Membrane</keyword>
<name>A0A2P7AY15_9HYPH</name>
<feature type="region of interest" description="Disordered" evidence="1">
    <location>
        <begin position="45"/>
        <end position="65"/>
    </location>
</feature>
<keyword evidence="2" id="KW-0812">Transmembrane</keyword>
<accession>A0A2P7AY15</accession>
<evidence type="ECO:0000256" key="1">
    <source>
        <dbReference type="SAM" id="MobiDB-lite"/>
    </source>
</evidence>